<proteinExistence type="predicted"/>
<dbReference type="Proteomes" id="UP000050525">
    <property type="component" value="Unassembled WGS sequence"/>
</dbReference>
<organism evidence="1 2">
    <name type="scientific">Alligator mississippiensis</name>
    <name type="common">American alligator</name>
    <dbReference type="NCBI Taxonomy" id="8496"/>
    <lineage>
        <taxon>Eukaryota</taxon>
        <taxon>Metazoa</taxon>
        <taxon>Chordata</taxon>
        <taxon>Craniata</taxon>
        <taxon>Vertebrata</taxon>
        <taxon>Euteleostomi</taxon>
        <taxon>Archelosauria</taxon>
        <taxon>Archosauria</taxon>
        <taxon>Crocodylia</taxon>
        <taxon>Alligatoridae</taxon>
        <taxon>Alligatorinae</taxon>
        <taxon>Alligator</taxon>
    </lineage>
</organism>
<dbReference type="AlphaFoldDB" id="A0A151PIM5"/>
<gene>
    <name evidence="1" type="ORF">Y1Q_0004198</name>
</gene>
<name>A0A151PIM5_ALLMI</name>
<dbReference type="EMBL" id="AKHW03000179">
    <property type="protein sequence ID" value="KYO48843.1"/>
    <property type="molecule type" value="Genomic_DNA"/>
</dbReference>
<accession>A0A151PIM5</accession>
<evidence type="ECO:0000313" key="1">
    <source>
        <dbReference type="EMBL" id="KYO48843.1"/>
    </source>
</evidence>
<evidence type="ECO:0000313" key="2">
    <source>
        <dbReference type="Proteomes" id="UP000050525"/>
    </source>
</evidence>
<sequence>MFELCLPTADWLVRTDGTFLMKQPREKDSWDQKENKKGLPRLERRLILARGQKPQTRIENREELYPVFHQILGKRILEIQGILEI</sequence>
<protein>
    <submittedName>
        <fullName evidence="1">Uncharacterized protein</fullName>
    </submittedName>
</protein>
<reference evidence="1 2" key="1">
    <citation type="journal article" date="2012" name="Genome Biol.">
        <title>Sequencing three crocodilian genomes to illuminate the evolution of archosaurs and amniotes.</title>
        <authorList>
            <person name="St John J.A."/>
            <person name="Braun E.L."/>
            <person name="Isberg S.R."/>
            <person name="Miles L.G."/>
            <person name="Chong A.Y."/>
            <person name="Gongora J."/>
            <person name="Dalzell P."/>
            <person name="Moran C."/>
            <person name="Bed'hom B."/>
            <person name="Abzhanov A."/>
            <person name="Burgess S.C."/>
            <person name="Cooksey A.M."/>
            <person name="Castoe T.A."/>
            <person name="Crawford N.G."/>
            <person name="Densmore L.D."/>
            <person name="Drew J.C."/>
            <person name="Edwards S.V."/>
            <person name="Faircloth B.C."/>
            <person name="Fujita M.K."/>
            <person name="Greenwold M.J."/>
            <person name="Hoffmann F.G."/>
            <person name="Howard J.M."/>
            <person name="Iguchi T."/>
            <person name="Janes D.E."/>
            <person name="Khan S.Y."/>
            <person name="Kohno S."/>
            <person name="de Koning A.J."/>
            <person name="Lance S.L."/>
            <person name="McCarthy F.M."/>
            <person name="McCormack J.E."/>
            <person name="Merchant M.E."/>
            <person name="Peterson D.G."/>
            <person name="Pollock D.D."/>
            <person name="Pourmand N."/>
            <person name="Raney B.J."/>
            <person name="Roessler K.A."/>
            <person name="Sanford J.R."/>
            <person name="Sawyer R.H."/>
            <person name="Schmidt C.J."/>
            <person name="Triplett E.W."/>
            <person name="Tuberville T.D."/>
            <person name="Venegas-Anaya M."/>
            <person name="Howard J.T."/>
            <person name="Jarvis E.D."/>
            <person name="Guillette L.J.Jr."/>
            <person name="Glenn T.C."/>
            <person name="Green R.E."/>
            <person name="Ray D.A."/>
        </authorList>
    </citation>
    <scope>NUCLEOTIDE SEQUENCE [LARGE SCALE GENOMIC DNA]</scope>
    <source>
        <strain evidence="1">KSC_2009_1</strain>
    </source>
</reference>
<keyword evidence="2" id="KW-1185">Reference proteome</keyword>
<comment type="caution">
    <text evidence="1">The sequence shown here is derived from an EMBL/GenBank/DDBJ whole genome shotgun (WGS) entry which is preliminary data.</text>
</comment>